<dbReference type="Proteomes" id="UP000179258">
    <property type="component" value="Unassembled WGS sequence"/>
</dbReference>
<evidence type="ECO:0000313" key="1">
    <source>
        <dbReference type="EMBL" id="OHA68754.1"/>
    </source>
</evidence>
<name>A0A1G2R7C9_9BACT</name>
<comment type="caution">
    <text evidence="1">The sequence shown here is derived from an EMBL/GenBank/DDBJ whole genome shotgun (WGS) entry which is preliminary data.</text>
</comment>
<sequence length="85" mass="9569">MTKVQLTLTDQEVQAISVIGSKYGYTLTKTLKFIVGREAAQIIDDTNLPTFEMSQDNEIRGIRTLKEHRSGKTVKLDKPFDIGLL</sequence>
<reference evidence="1 2" key="1">
    <citation type="journal article" date="2016" name="Nat. Commun.">
        <title>Thousands of microbial genomes shed light on interconnected biogeochemical processes in an aquifer system.</title>
        <authorList>
            <person name="Anantharaman K."/>
            <person name="Brown C.T."/>
            <person name="Hug L.A."/>
            <person name="Sharon I."/>
            <person name="Castelle C.J."/>
            <person name="Probst A.J."/>
            <person name="Thomas B.C."/>
            <person name="Singh A."/>
            <person name="Wilkins M.J."/>
            <person name="Karaoz U."/>
            <person name="Brodie E.L."/>
            <person name="Williams K.H."/>
            <person name="Hubbard S.S."/>
            <person name="Banfield J.F."/>
        </authorList>
    </citation>
    <scope>NUCLEOTIDE SEQUENCE [LARGE SCALE GENOMIC DNA]</scope>
</reference>
<dbReference type="AlphaFoldDB" id="A0A1G2R7C9"/>
<accession>A0A1G2R7C9</accession>
<organism evidence="1 2">
    <name type="scientific">Candidatus Wildermuthbacteria bacterium RIFCSPHIGHO2_02_FULL_47_17</name>
    <dbReference type="NCBI Taxonomy" id="1802452"/>
    <lineage>
        <taxon>Bacteria</taxon>
        <taxon>Candidatus Wildermuthiibacteriota</taxon>
    </lineage>
</organism>
<proteinExistence type="predicted"/>
<evidence type="ECO:0000313" key="2">
    <source>
        <dbReference type="Proteomes" id="UP000179258"/>
    </source>
</evidence>
<dbReference type="EMBL" id="MHTX01000008">
    <property type="protein sequence ID" value="OHA68754.1"/>
    <property type="molecule type" value="Genomic_DNA"/>
</dbReference>
<protein>
    <submittedName>
        <fullName evidence="1">Uncharacterized protein</fullName>
    </submittedName>
</protein>
<gene>
    <name evidence="1" type="ORF">A3D59_01060</name>
</gene>